<feature type="binding site" evidence="14">
    <location>
        <position position="268"/>
    </location>
    <ligand>
        <name>Ca(2+)</name>
        <dbReference type="ChEBI" id="CHEBI:29108"/>
        <label>2</label>
    </ligand>
</feature>
<keyword evidence="12" id="KW-0325">Glycoprotein</keyword>
<dbReference type="Pfam" id="PF00141">
    <property type="entry name" value="peroxidase"/>
    <property type="match status" value="2"/>
</dbReference>
<evidence type="ECO:0000256" key="1">
    <source>
        <dbReference type="ARBA" id="ARBA00000189"/>
    </source>
</evidence>
<feature type="disulfide bond" evidence="16">
    <location>
        <begin position="215"/>
        <end position="247"/>
    </location>
</feature>
<name>A0A4Y1RJD1_PRUDU</name>
<dbReference type="InterPro" id="IPR010255">
    <property type="entry name" value="Haem_peroxidase_sf"/>
</dbReference>
<dbReference type="GO" id="GO:0140825">
    <property type="term" value="F:lactoperoxidase activity"/>
    <property type="evidence" value="ECO:0007669"/>
    <property type="project" value="UniProtKB-EC"/>
</dbReference>
<reference evidence="18" key="1">
    <citation type="journal article" date="2019" name="Science">
        <title>Mutation of a bHLH transcription factor allowed almond domestication.</title>
        <authorList>
            <person name="Sanchez-Perez R."/>
            <person name="Pavan S."/>
            <person name="Mazzeo R."/>
            <person name="Moldovan C."/>
            <person name="Aiese Cigliano R."/>
            <person name="Del Cueto J."/>
            <person name="Ricciardi F."/>
            <person name="Lotti C."/>
            <person name="Ricciardi L."/>
            <person name="Dicenta F."/>
            <person name="Lopez-Marques R.L."/>
            <person name="Lindberg Moller B."/>
        </authorList>
    </citation>
    <scope>NUCLEOTIDE SEQUENCE</scope>
</reference>
<feature type="disulfide bond" evidence="16">
    <location>
        <begin position="14"/>
        <end position="91"/>
    </location>
</feature>
<keyword evidence="8 14" id="KW-0106">Calcium</keyword>
<evidence type="ECO:0000256" key="15">
    <source>
        <dbReference type="PIRSR" id="PIRSR600823-4"/>
    </source>
</evidence>
<accession>A0A4Y1RJD1</accession>
<keyword evidence="7 14" id="KW-0479">Metal-binding</keyword>
<evidence type="ECO:0000256" key="13">
    <source>
        <dbReference type="PIRSR" id="PIRSR600823-2"/>
    </source>
</evidence>
<keyword evidence="11 16" id="KW-1015">Disulfide bond</keyword>
<evidence type="ECO:0000256" key="10">
    <source>
        <dbReference type="ARBA" id="ARBA00023004"/>
    </source>
</evidence>
<evidence type="ECO:0000256" key="6">
    <source>
        <dbReference type="ARBA" id="ARBA00022617"/>
    </source>
</evidence>
<evidence type="ECO:0000259" key="17">
    <source>
        <dbReference type="PROSITE" id="PS50873"/>
    </source>
</evidence>
<dbReference type="PANTHER" id="PTHR31388:SF6">
    <property type="entry name" value="PEROXIDASE"/>
    <property type="match status" value="1"/>
</dbReference>
<dbReference type="FunFam" id="1.10.520.10:FF:000009">
    <property type="entry name" value="Peroxidase"/>
    <property type="match status" value="1"/>
</dbReference>
<dbReference type="SUPFAM" id="SSF48113">
    <property type="entry name" value="Heme-dependent peroxidases"/>
    <property type="match status" value="2"/>
</dbReference>
<dbReference type="GO" id="GO:0042744">
    <property type="term" value="P:hydrogen peroxide catabolic process"/>
    <property type="evidence" value="ECO:0007669"/>
    <property type="project" value="InterPro"/>
</dbReference>
<dbReference type="InterPro" id="IPR019793">
    <property type="entry name" value="Peroxidases_heam-ligand_BS"/>
</dbReference>
<dbReference type="FunFam" id="1.10.420.10:FF:000001">
    <property type="entry name" value="Peroxidase"/>
    <property type="match status" value="1"/>
</dbReference>
<keyword evidence="9" id="KW-0560">Oxidoreductase</keyword>
<dbReference type="PANTHER" id="PTHR31388">
    <property type="entry name" value="PEROXIDASE 72-RELATED"/>
    <property type="match status" value="1"/>
</dbReference>
<dbReference type="InterPro" id="IPR000823">
    <property type="entry name" value="Peroxidase_pln"/>
</dbReference>
<feature type="domain" description="Plant heme peroxidase family profile" evidence="17">
    <location>
        <begin position="4"/>
        <end position="342"/>
    </location>
</feature>
<evidence type="ECO:0000256" key="5">
    <source>
        <dbReference type="ARBA" id="ARBA00022559"/>
    </source>
</evidence>
<evidence type="ECO:0000256" key="3">
    <source>
        <dbReference type="ARBA" id="ARBA00006873"/>
    </source>
</evidence>
<evidence type="ECO:0000256" key="12">
    <source>
        <dbReference type="ARBA" id="ARBA00023180"/>
    </source>
</evidence>
<evidence type="ECO:0000256" key="11">
    <source>
        <dbReference type="ARBA" id="ARBA00023157"/>
    </source>
</evidence>
<dbReference type="InterPro" id="IPR033905">
    <property type="entry name" value="Secretory_peroxidase"/>
</dbReference>
<comment type="catalytic activity">
    <reaction evidence="1">
        <text>2 a phenolic donor + H2O2 = 2 a phenolic radical donor + 2 H2O</text>
        <dbReference type="Rhea" id="RHEA:56136"/>
        <dbReference type="ChEBI" id="CHEBI:15377"/>
        <dbReference type="ChEBI" id="CHEBI:16240"/>
        <dbReference type="ChEBI" id="CHEBI:139520"/>
        <dbReference type="ChEBI" id="CHEBI:139521"/>
        <dbReference type="EC" id="1.11.1.7"/>
    </reaction>
</comment>
<dbReference type="Gene3D" id="1.10.420.10">
    <property type="entry name" value="Peroxidase, domain 2"/>
    <property type="match status" value="2"/>
</dbReference>
<gene>
    <name evidence="18" type="ORF">Prudu_015431</name>
</gene>
<feature type="site" description="Transition state stabilizer" evidence="15">
    <location>
        <position position="41"/>
    </location>
</feature>
<feature type="non-terminal residue" evidence="18">
    <location>
        <position position="1"/>
    </location>
</feature>
<evidence type="ECO:0000256" key="14">
    <source>
        <dbReference type="PIRSR" id="PIRSR600823-3"/>
    </source>
</evidence>
<sequence>VRSDLNADFYKQTCPDLLKIVRKEVKDALKIEMRMAASLLRLHFVDCFVNGCDASILLDGSNSEKFATPNLNSVRGFQVVDAVKSAVESACSGVVSCADILALIARDSVLLVSVHLWFLLFTKKNDHHLQEACSSSVINSTVEILAQNVQSGGPTWKVLLGRRDGLVPNQRGANLAIPSQYDTLDTIISKFANVGLNVTDVVSLSGAHTIGQARCATFSKRLWNFFNTGGPDSTMEKDMLSDLRHVCLVNGDGNETTALDRNSNDLFDNHYYQNLLDGKGLLHSDQILFNGGDDETKSVVDNYRRKPKLFFDDFIKSMIKMGNIGPVTGSSGQIRKKIADIKISVSAGYGEAQLTTTFYDEVCPCAITTVRGVILDALQTDPRIAASLTRLHFHDCFVNGCDGSILLDNSSSTSSTIDSEKAAFANNNSARGFDVVDNIKTALETACPGVVSCADILAIAAEESVSLSGGPSWTVLLGRRDSTTANRTAANEALPAPSFTLDELKASFAAIGLDTTDLVALSGAHTFGRAKCQSFSNRLYDFNSTGLPDPTLNSTYLETLRELCPQNGMRGLLQSDQELFSTSRADTINIVNNFSVNQSAFFESFVKSMIKMGI</sequence>
<organism evidence="18">
    <name type="scientific">Prunus dulcis</name>
    <name type="common">Almond</name>
    <name type="synonym">Amygdalus dulcis</name>
    <dbReference type="NCBI Taxonomy" id="3755"/>
    <lineage>
        <taxon>Eukaryota</taxon>
        <taxon>Viridiplantae</taxon>
        <taxon>Streptophyta</taxon>
        <taxon>Embryophyta</taxon>
        <taxon>Tracheophyta</taxon>
        <taxon>Spermatophyta</taxon>
        <taxon>Magnoliopsida</taxon>
        <taxon>eudicotyledons</taxon>
        <taxon>Gunneridae</taxon>
        <taxon>Pentapetalae</taxon>
        <taxon>rosids</taxon>
        <taxon>fabids</taxon>
        <taxon>Rosales</taxon>
        <taxon>Rosaceae</taxon>
        <taxon>Amygdaloideae</taxon>
        <taxon>Amygdaleae</taxon>
        <taxon>Prunus</taxon>
    </lineage>
</organism>
<protein>
    <recommendedName>
        <fullName evidence="4">peroxidase</fullName>
        <ecNumber evidence="4">1.11.1.7</ecNumber>
    </recommendedName>
</protein>
<feature type="binding site" evidence="14">
    <location>
        <position position="46"/>
    </location>
    <ligand>
        <name>Ca(2+)</name>
        <dbReference type="ChEBI" id="CHEBI:29108"/>
        <label>1</label>
    </ligand>
</feature>
<evidence type="ECO:0000313" key="18">
    <source>
        <dbReference type="EMBL" id="BBH04329.1"/>
    </source>
</evidence>
<comment type="cofactor">
    <cofactor evidence="14">
        <name>heme b</name>
        <dbReference type="ChEBI" id="CHEBI:60344"/>
    </cofactor>
    <text evidence="14">Binds 1 heme b (iron(II)-protoporphyrin IX) group per subunit.</text>
</comment>
<comment type="function">
    <text evidence="2">Removal of H(2)O(2), oxidation of toxic reductants, biosynthesis and degradation of lignin, suberization, auxin catabolism, response to environmental stresses such as wounding, pathogen attack and oxidative stress. These functions might be dependent on each isozyme/isoform in each plant tissue.</text>
</comment>
<dbReference type="GO" id="GO:0006979">
    <property type="term" value="P:response to oxidative stress"/>
    <property type="evidence" value="ECO:0007669"/>
    <property type="project" value="InterPro"/>
</dbReference>
<dbReference type="EC" id="1.11.1.7" evidence="4"/>
<feature type="binding site" evidence="14">
    <location>
        <position position="53"/>
    </location>
    <ligand>
        <name>Ca(2+)</name>
        <dbReference type="ChEBI" id="CHEBI:29108"/>
        <label>1</label>
    </ligand>
</feature>
<evidence type="ECO:0000256" key="2">
    <source>
        <dbReference type="ARBA" id="ARBA00002322"/>
    </source>
</evidence>
<dbReference type="AlphaFoldDB" id="A0A4Y1RJD1"/>
<feature type="binding site" evidence="14">
    <location>
        <position position="64"/>
    </location>
    <ligand>
        <name>Ca(2+)</name>
        <dbReference type="ChEBI" id="CHEBI:29108"/>
        <label>1</label>
    </ligand>
</feature>
<evidence type="ECO:0000256" key="7">
    <source>
        <dbReference type="ARBA" id="ARBA00022723"/>
    </source>
</evidence>
<dbReference type="PRINTS" id="PR00458">
    <property type="entry name" value="PEROXIDASE"/>
</dbReference>
<keyword evidence="6" id="KW-0349">Heme</keyword>
<dbReference type="CDD" id="cd00693">
    <property type="entry name" value="secretory_peroxidase"/>
    <property type="match status" value="2"/>
</dbReference>
<comment type="similarity">
    <text evidence="3">Belongs to the peroxidase family. Ascorbate peroxidase subfamily.</text>
</comment>
<dbReference type="PROSITE" id="PS00435">
    <property type="entry name" value="PEROXIDASE_1"/>
    <property type="match status" value="2"/>
</dbReference>
<evidence type="ECO:0000256" key="8">
    <source>
        <dbReference type="ARBA" id="ARBA00022837"/>
    </source>
</evidence>
<feature type="disulfide bond" evidence="16">
    <location>
        <begin position="47"/>
        <end position="52"/>
    </location>
</feature>
<feature type="binding site" evidence="14">
    <location>
        <position position="51"/>
    </location>
    <ligand>
        <name>Ca(2+)</name>
        <dbReference type="ChEBI" id="CHEBI:29108"/>
        <label>1</label>
    </ligand>
</feature>
<dbReference type="Gene3D" id="1.10.520.10">
    <property type="match status" value="2"/>
</dbReference>
<feature type="binding site" evidence="13">
    <location>
        <position position="178"/>
    </location>
    <ligand>
        <name>substrate</name>
    </ligand>
</feature>
<feature type="binding site" evidence="14">
    <location>
        <position position="260"/>
    </location>
    <ligand>
        <name>Ca(2+)</name>
        <dbReference type="ChEBI" id="CHEBI:29108"/>
        <label>2</label>
    </ligand>
</feature>
<dbReference type="GO" id="GO:0046872">
    <property type="term" value="F:metal ion binding"/>
    <property type="evidence" value="ECO:0007669"/>
    <property type="project" value="UniProtKB-KW"/>
</dbReference>
<evidence type="ECO:0000256" key="4">
    <source>
        <dbReference type="ARBA" id="ARBA00012313"/>
    </source>
</evidence>
<keyword evidence="10 14" id="KW-0408">Iron</keyword>
<feature type="binding site" description="axial binding residue" evidence="14">
    <location>
        <position position="208"/>
    </location>
    <ligand>
        <name>heme b</name>
        <dbReference type="ChEBI" id="CHEBI:60344"/>
    </ligand>
    <ligandPart>
        <name>Fe</name>
        <dbReference type="ChEBI" id="CHEBI:18248"/>
    </ligandPart>
</feature>
<feature type="binding site" evidence="14">
    <location>
        <position position="55"/>
    </location>
    <ligand>
        <name>Ca(2+)</name>
        <dbReference type="ChEBI" id="CHEBI:29108"/>
        <label>1</label>
    </ligand>
</feature>
<feature type="binding site" evidence="14">
    <location>
        <position position="209"/>
    </location>
    <ligand>
        <name>Ca(2+)</name>
        <dbReference type="ChEBI" id="CHEBI:29108"/>
        <label>2</label>
    </ligand>
</feature>
<dbReference type="InterPro" id="IPR002016">
    <property type="entry name" value="Haem_peroxidase"/>
</dbReference>
<feature type="domain" description="Plant heme peroxidase family profile" evidence="17">
    <location>
        <begin position="353"/>
        <end position="614"/>
    </location>
</feature>
<proteinExistence type="inferred from homology"/>
<keyword evidence="5 18" id="KW-0575">Peroxidase</keyword>
<dbReference type="PROSITE" id="PS50873">
    <property type="entry name" value="PEROXIDASE_4"/>
    <property type="match status" value="2"/>
</dbReference>
<dbReference type="PRINTS" id="PR00461">
    <property type="entry name" value="PLPEROXIDASE"/>
</dbReference>
<dbReference type="GO" id="GO:0020037">
    <property type="term" value="F:heme binding"/>
    <property type="evidence" value="ECO:0007669"/>
    <property type="project" value="InterPro"/>
</dbReference>
<feature type="binding site" evidence="14">
    <location>
        <position position="49"/>
    </location>
    <ligand>
        <name>Ca(2+)</name>
        <dbReference type="ChEBI" id="CHEBI:29108"/>
        <label>1</label>
    </ligand>
</feature>
<comment type="cofactor">
    <cofactor evidence="14">
        <name>Ca(2+)</name>
        <dbReference type="ChEBI" id="CHEBI:29108"/>
    </cofactor>
    <text evidence="14">Binds 2 calcium ions per subunit.</text>
</comment>
<dbReference type="EMBL" id="AP019302">
    <property type="protein sequence ID" value="BBH04329.1"/>
    <property type="molecule type" value="Genomic_DNA"/>
</dbReference>
<evidence type="ECO:0000256" key="9">
    <source>
        <dbReference type="ARBA" id="ARBA00023002"/>
    </source>
</evidence>
<evidence type="ECO:0000256" key="16">
    <source>
        <dbReference type="PIRSR" id="PIRSR600823-5"/>
    </source>
</evidence>